<proteinExistence type="predicted"/>
<dbReference type="RefSeq" id="XP_011122168.1">
    <property type="nucleotide sequence ID" value="XM_011123866.1"/>
</dbReference>
<dbReference type="AlphaFoldDB" id="G1XCF6"/>
<name>G1XCF6_ARTOA</name>
<dbReference type="Proteomes" id="UP000008784">
    <property type="component" value="Unassembled WGS sequence"/>
</dbReference>
<feature type="region of interest" description="Disordered" evidence="1">
    <location>
        <begin position="49"/>
        <end position="81"/>
    </location>
</feature>
<accession>G1XCF6</accession>
<sequence>MTDHTQSSEAKYSTPIVARRSHLGILSDPQSGEEVPGSVLFIGKDNEPLGLDQLEKGKSRDGLKRGPNGVILDPQPGIHQS</sequence>
<feature type="compositionally biased region" description="Basic and acidic residues" evidence="1">
    <location>
        <begin position="53"/>
        <end position="64"/>
    </location>
</feature>
<evidence type="ECO:0000256" key="1">
    <source>
        <dbReference type="SAM" id="MobiDB-lite"/>
    </source>
</evidence>
<dbReference type="GeneID" id="22893111"/>
<protein>
    <submittedName>
        <fullName evidence="2">Uncharacterized protein</fullName>
    </submittedName>
</protein>
<reference evidence="2 3" key="1">
    <citation type="journal article" date="2011" name="PLoS Pathog.">
        <title>Genomic and proteomic analyses of the fungus Arthrobotrys oligospora provide insights into nematode-trap formation.</title>
        <authorList>
            <person name="Yang J."/>
            <person name="Wang L."/>
            <person name="Ji X."/>
            <person name="Feng Y."/>
            <person name="Li X."/>
            <person name="Zou C."/>
            <person name="Xu J."/>
            <person name="Ren Y."/>
            <person name="Mi Q."/>
            <person name="Wu J."/>
            <person name="Liu S."/>
            <person name="Liu Y."/>
            <person name="Huang X."/>
            <person name="Wang H."/>
            <person name="Niu X."/>
            <person name="Li J."/>
            <person name="Liang L."/>
            <person name="Luo Y."/>
            <person name="Ji K."/>
            <person name="Zhou W."/>
            <person name="Yu Z."/>
            <person name="Li G."/>
            <person name="Liu Y."/>
            <person name="Li L."/>
            <person name="Qiao M."/>
            <person name="Feng L."/>
            <person name="Zhang K.-Q."/>
        </authorList>
    </citation>
    <scope>NUCLEOTIDE SEQUENCE [LARGE SCALE GENOMIC DNA]</scope>
    <source>
        <strain evidence="3">ATCC 24927 / CBS 115.81 / DSM 1491</strain>
    </source>
</reference>
<dbReference type="EMBL" id="ADOT01000135">
    <property type="protein sequence ID" value="EGX49219.1"/>
    <property type="molecule type" value="Genomic_DNA"/>
</dbReference>
<dbReference type="HOGENOM" id="CLU_2573454_0_0_1"/>
<keyword evidence="3" id="KW-1185">Reference proteome</keyword>
<evidence type="ECO:0000313" key="2">
    <source>
        <dbReference type="EMBL" id="EGX49219.1"/>
    </source>
</evidence>
<organism evidence="2 3">
    <name type="scientific">Arthrobotrys oligospora (strain ATCC 24927 / CBS 115.81 / DSM 1491)</name>
    <name type="common">Nematode-trapping fungus</name>
    <name type="synonym">Didymozoophaga oligospora</name>
    <dbReference type="NCBI Taxonomy" id="756982"/>
    <lineage>
        <taxon>Eukaryota</taxon>
        <taxon>Fungi</taxon>
        <taxon>Dikarya</taxon>
        <taxon>Ascomycota</taxon>
        <taxon>Pezizomycotina</taxon>
        <taxon>Orbiliomycetes</taxon>
        <taxon>Orbiliales</taxon>
        <taxon>Orbiliaceae</taxon>
        <taxon>Orbilia</taxon>
        <taxon>Orbilia oligospora</taxon>
    </lineage>
</organism>
<dbReference type="InParanoid" id="G1XCF6"/>
<gene>
    <name evidence="2" type="ORF">AOL_s00078g603</name>
</gene>
<evidence type="ECO:0000313" key="3">
    <source>
        <dbReference type="Proteomes" id="UP000008784"/>
    </source>
</evidence>
<comment type="caution">
    <text evidence="2">The sequence shown here is derived from an EMBL/GenBank/DDBJ whole genome shotgun (WGS) entry which is preliminary data.</text>
</comment>